<dbReference type="STRING" id="290318.Cvib_0601"/>
<gene>
    <name evidence="3" type="ordered locus">Cvib_0601</name>
</gene>
<name>A4SDR4_CHLPM</name>
<dbReference type="PANTHER" id="PTHR14969:SF13">
    <property type="entry name" value="AT30094P"/>
    <property type="match status" value="1"/>
</dbReference>
<evidence type="ECO:0000313" key="3">
    <source>
        <dbReference type="EMBL" id="ABP36623.1"/>
    </source>
</evidence>
<sequence>MQEVRRDNDIPLTSMKKIHFRCLAAMWLLLAGLSGRSGPAYAADGIETAGTALAAALPAAAGGLCLLHEDREGAVQLLESTALTLGVTYALKYAIDEDRPDGGKHSFPSGHTSVSFSAAEFMRSRYGWDYAIPAYALAGFVGYSRIEADRHHVHDVLAGAAVGILSSMLFTTPRNDLRLSATAGDGGCALHLTLTR</sequence>
<dbReference type="HOGENOM" id="CLU_106650_2_0_10"/>
<protein>
    <submittedName>
        <fullName evidence="3">Phosphoesterase, PA-phosphatase related protein</fullName>
    </submittedName>
</protein>
<dbReference type="InterPro" id="IPR000326">
    <property type="entry name" value="PAP2/HPO"/>
</dbReference>
<accession>A4SDR4</accession>
<evidence type="ECO:0000256" key="1">
    <source>
        <dbReference type="SAM" id="SignalP"/>
    </source>
</evidence>
<reference evidence="3" key="1">
    <citation type="submission" date="2007-03" db="EMBL/GenBank/DDBJ databases">
        <title>Complete sequence of Prosthecochloris vibrioformis DSM 265.</title>
        <authorList>
            <consortium name="US DOE Joint Genome Institute"/>
            <person name="Copeland A."/>
            <person name="Lucas S."/>
            <person name="Lapidus A."/>
            <person name="Barry K."/>
            <person name="Detter J.C."/>
            <person name="Glavina del Rio T."/>
            <person name="Hammon N."/>
            <person name="Israni S."/>
            <person name="Pitluck S."/>
            <person name="Schmutz J."/>
            <person name="Larimer F."/>
            <person name="Land M."/>
            <person name="Hauser L."/>
            <person name="Mikhailova N."/>
            <person name="Li T."/>
            <person name="Overmann J."/>
            <person name="Schuster S.C."/>
            <person name="Bryant D.A."/>
            <person name="Richardson P."/>
        </authorList>
    </citation>
    <scope>NUCLEOTIDE SEQUENCE [LARGE SCALE GENOMIC DNA]</scope>
    <source>
        <strain evidence="3">DSM 265</strain>
    </source>
</reference>
<feature type="domain" description="Phosphatidic acid phosphatase type 2/haloperoxidase" evidence="2">
    <location>
        <begin position="77"/>
        <end position="171"/>
    </location>
</feature>
<evidence type="ECO:0000259" key="2">
    <source>
        <dbReference type="SMART" id="SM00014"/>
    </source>
</evidence>
<dbReference type="InterPro" id="IPR036938">
    <property type="entry name" value="PAP2/HPO_sf"/>
</dbReference>
<keyword evidence="1" id="KW-0732">Signal</keyword>
<dbReference type="SMART" id="SM00014">
    <property type="entry name" value="acidPPc"/>
    <property type="match status" value="1"/>
</dbReference>
<dbReference type="KEGG" id="pvi:Cvib_0601"/>
<dbReference type="SUPFAM" id="SSF48317">
    <property type="entry name" value="Acid phosphatase/Vanadium-dependent haloperoxidase"/>
    <property type="match status" value="1"/>
</dbReference>
<dbReference type="AlphaFoldDB" id="A4SDR4"/>
<dbReference type="eggNOG" id="COG0671">
    <property type="taxonomic scope" value="Bacteria"/>
</dbReference>
<feature type="signal peptide" evidence="1">
    <location>
        <begin position="1"/>
        <end position="42"/>
    </location>
</feature>
<dbReference type="EMBL" id="CP000607">
    <property type="protein sequence ID" value="ABP36623.1"/>
    <property type="molecule type" value="Genomic_DNA"/>
</dbReference>
<dbReference type="PANTHER" id="PTHR14969">
    <property type="entry name" value="SPHINGOSINE-1-PHOSPHATE PHOSPHOHYDROLASE"/>
    <property type="match status" value="1"/>
</dbReference>
<organism evidence="3">
    <name type="scientific">Chlorobium phaeovibrioides (strain DSM 265 / 1930)</name>
    <name type="common">Prosthecochloris vibrioformis (strain DSM 265)</name>
    <dbReference type="NCBI Taxonomy" id="290318"/>
    <lineage>
        <taxon>Bacteria</taxon>
        <taxon>Pseudomonadati</taxon>
        <taxon>Chlorobiota</taxon>
        <taxon>Chlorobiia</taxon>
        <taxon>Chlorobiales</taxon>
        <taxon>Chlorobiaceae</taxon>
        <taxon>Chlorobium/Pelodictyon group</taxon>
        <taxon>Chlorobium</taxon>
    </lineage>
</organism>
<feature type="chain" id="PRO_5002673194" evidence="1">
    <location>
        <begin position="43"/>
        <end position="196"/>
    </location>
</feature>
<proteinExistence type="predicted"/>
<dbReference type="CDD" id="cd03394">
    <property type="entry name" value="PAP2_like_5"/>
    <property type="match status" value="1"/>
</dbReference>
<dbReference type="Pfam" id="PF01569">
    <property type="entry name" value="PAP2"/>
    <property type="match status" value="1"/>
</dbReference>
<dbReference type="Gene3D" id="1.20.144.10">
    <property type="entry name" value="Phosphatidic acid phosphatase type 2/haloperoxidase"/>
    <property type="match status" value="1"/>
</dbReference>